<dbReference type="OrthoDB" id="5549748at2759"/>
<keyword evidence="4" id="KW-1185">Reference proteome</keyword>
<name>A0A180G2U2_PUCT1</name>
<dbReference type="Gene3D" id="1.20.1270.60">
    <property type="entry name" value="Arfaptin homology (AH) domain/BAR domain"/>
    <property type="match status" value="1"/>
</dbReference>
<evidence type="ECO:0008006" key="5">
    <source>
        <dbReference type="Google" id="ProtNLM"/>
    </source>
</evidence>
<dbReference type="SUPFAM" id="SSF103657">
    <property type="entry name" value="BAR/IMD domain-like"/>
    <property type="match status" value="1"/>
</dbReference>
<protein>
    <recommendedName>
        <fullName evidence="5">BAR domain-containing protein</fullName>
    </recommendedName>
</protein>
<dbReference type="VEuPathDB" id="FungiDB:PTTG_02250"/>
<reference evidence="3 4" key="3">
    <citation type="journal article" date="2017" name="G3 (Bethesda)">
        <title>Comparative analysis highlights variable genome content of wheat rusts and divergence of the mating loci.</title>
        <authorList>
            <person name="Cuomo C.A."/>
            <person name="Bakkeren G."/>
            <person name="Khalil H.B."/>
            <person name="Panwar V."/>
            <person name="Joly D."/>
            <person name="Linning R."/>
            <person name="Sakthikumar S."/>
            <person name="Song X."/>
            <person name="Adiconis X."/>
            <person name="Fan L."/>
            <person name="Goldberg J.M."/>
            <person name="Levin J.Z."/>
            <person name="Young S."/>
            <person name="Zeng Q."/>
            <person name="Anikster Y."/>
            <person name="Bruce M."/>
            <person name="Wang M."/>
            <person name="Yin C."/>
            <person name="McCallum B."/>
            <person name="Szabo L.J."/>
            <person name="Hulbert S."/>
            <person name="Chen X."/>
            <person name="Fellers J.P."/>
        </authorList>
    </citation>
    <scope>NUCLEOTIDE SEQUENCE</scope>
    <source>
        <strain evidence="3">isolate 1-1 / race 1 (BBBD)</strain>
        <strain evidence="4">Isolate 1-1 / race 1 (BBBD)</strain>
    </source>
</reference>
<dbReference type="InterPro" id="IPR018859">
    <property type="entry name" value="BAR_dom-cont"/>
</dbReference>
<sequence length="357" mass="38971">MTFTAFEPTIKKFQQEQTTHKEHRKMSWKTIQSTLGNLGQNVQQGVAGLNITQQTGKLSKSFAEFSQTARERLGTLDQDDVTELPEEYKDLERRVDALRNTHSSLLRVAKVYESEPYDYPTQINESLTETATNISHTLTSWAAAATKGTNLPPIEVPEKVPTEHKTLSHALSRAATSGALELGSPGSSNLNAADNSGGNITGLMAKVLKSYAMVQARIGDERLAQDGAIQTGFLQPWQTSLNLGLQAAMKSRQNVRSARLALDAARLAQKNAPEGPKKEQARIEVDNAEEKLVAATEEAIELMKRVLDDPEPIRAIAQLVKAQQAYHLAASDALQGLIGEVEDAAVTAEAEFRKSRA</sequence>
<dbReference type="Proteomes" id="UP000005240">
    <property type="component" value="Unassembled WGS sequence"/>
</dbReference>
<evidence type="ECO:0000313" key="2">
    <source>
        <dbReference type="EMBL" id="OAV86981.1"/>
    </source>
</evidence>
<evidence type="ECO:0000313" key="3">
    <source>
        <dbReference type="EnsemblFungi" id="PTTG_02250-t43_1-p1"/>
    </source>
</evidence>
<keyword evidence="1" id="KW-0175">Coiled coil</keyword>
<organism evidence="2">
    <name type="scientific">Puccinia triticina (isolate 1-1 / race 1 (BBBD))</name>
    <name type="common">Brown leaf rust fungus</name>
    <dbReference type="NCBI Taxonomy" id="630390"/>
    <lineage>
        <taxon>Eukaryota</taxon>
        <taxon>Fungi</taxon>
        <taxon>Dikarya</taxon>
        <taxon>Basidiomycota</taxon>
        <taxon>Pucciniomycotina</taxon>
        <taxon>Pucciniomycetes</taxon>
        <taxon>Pucciniales</taxon>
        <taxon>Pucciniaceae</taxon>
        <taxon>Puccinia</taxon>
    </lineage>
</organism>
<feature type="coiled-coil region" evidence="1">
    <location>
        <begin position="81"/>
        <end position="108"/>
    </location>
</feature>
<dbReference type="EnsemblFungi" id="PTTG_02250-t43_1">
    <property type="protein sequence ID" value="PTTG_02250-t43_1-p1"/>
    <property type="gene ID" value="PTTG_02250"/>
</dbReference>
<reference evidence="2" key="1">
    <citation type="submission" date="2009-11" db="EMBL/GenBank/DDBJ databases">
        <authorList>
            <consortium name="The Broad Institute Genome Sequencing Platform"/>
            <person name="Ward D."/>
            <person name="Feldgarden M."/>
            <person name="Earl A."/>
            <person name="Young S.K."/>
            <person name="Zeng Q."/>
            <person name="Koehrsen M."/>
            <person name="Alvarado L."/>
            <person name="Berlin A."/>
            <person name="Bochicchio J."/>
            <person name="Borenstein D."/>
            <person name="Chapman S.B."/>
            <person name="Chen Z."/>
            <person name="Engels R."/>
            <person name="Freedman E."/>
            <person name="Gellesch M."/>
            <person name="Goldberg J."/>
            <person name="Griggs A."/>
            <person name="Gujja S."/>
            <person name="Heilman E."/>
            <person name="Heiman D."/>
            <person name="Hepburn T."/>
            <person name="Howarth C."/>
            <person name="Jen D."/>
            <person name="Larson L."/>
            <person name="Lewis B."/>
            <person name="Mehta T."/>
            <person name="Park D."/>
            <person name="Pearson M."/>
            <person name="Roberts A."/>
            <person name="Saif S."/>
            <person name="Shea T."/>
            <person name="Shenoy N."/>
            <person name="Sisk P."/>
            <person name="Stolte C."/>
            <person name="Sykes S."/>
            <person name="Thomson T."/>
            <person name="Walk T."/>
            <person name="White J."/>
            <person name="Yandava C."/>
            <person name="Izard J."/>
            <person name="Baranova O.V."/>
            <person name="Blanton J.M."/>
            <person name="Tanner A.C."/>
            <person name="Dewhirst F.E."/>
            <person name="Haas B."/>
            <person name="Nusbaum C."/>
            <person name="Birren B."/>
        </authorList>
    </citation>
    <scope>NUCLEOTIDE SEQUENCE [LARGE SCALE GENOMIC DNA]</scope>
    <source>
        <strain evidence="2">1-1 BBBD Race 1</strain>
    </source>
</reference>
<evidence type="ECO:0000256" key="1">
    <source>
        <dbReference type="SAM" id="Coils"/>
    </source>
</evidence>
<dbReference type="AlphaFoldDB" id="A0A180G2U2"/>
<dbReference type="STRING" id="630390.A0A180G2U2"/>
<gene>
    <name evidence="2" type="ORF">PTTG_02250</name>
</gene>
<proteinExistence type="predicted"/>
<dbReference type="InterPro" id="IPR027267">
    <property type="entry name" value="AH/BAR_dom_sf"/>
</dbReference>
<reference evidence="3" key="4">
    <citation type="submission" date="2025-05" db="UniProtKB">
        <authorList>
            <consortium name="EnsemblFungi"/>
        </authorList>
    </citation>
    <scope>IDENTIFICATION</scope>
    <source>
        <strain evidence="3">isolate 1-1 / race 1 (BBBD)</strain>
    </source>
</reference>
<dbReference type="CDD" id="cd07600">
    <property type="entry name" value="BAR_Gvp36"/>
    <property type="match status" value="1"/>
</dbReference>
<dbReference type="Pfam" id="PF10455">
    <property type="entry name" value="BAR_2"/>
    <property type="match status" value="1"/>
</dbReference>
<feature type="coiled-coil region" evidence="1">
    <location>
        <begin position="278"/>
        <end position="305"/>
    </location>
</feature>
<dbReference type="EMBL" id="ADAS02000668">
    <property type="protein sequence ID" value="OAV86981.1"/>
    <property type="molecule type" value="Genomic_DNA"/>
</dbReference>
<accession>A0A180G2U2</accession>
<reference evidence="2" key="2">
    <citation type="submission" date="2016-05" db="EMBL/GenBank/DDBJ databases">
        <title>Comparative analysis highlights variable genome content of wheat rusts and divergence of the mating loci.</title>
        <authorList>
            <person name="Cuomo C.A."/>
            <person name="Bakkeren G."/>
            <person name="Szabo L."/>
            <person name="Khalil H."/>
            <person name="Joly D."/>
            <person name="Goldberg J."/>
            <person name="Young S."/>
            <person name="Zeng Q."/>
            <person name="Fellers J."/>
        </authorList>
    </citation>
    <scope>NUCLEOTIDE SEQUENCE [LARGE SCALE GENOMIC DNA]</scope>
    <source>
        <strain evidence="2">1-1 BBBD Race 1</strain>
    </source>
</reference>
<evidence type="ECO:0000313" key="4">
    <source>
        <dbReference type="Proteomes" id="UP000005240"/>
    </source>
</evidence>